<sequence>MKIRCPKCSWEPDGGKYWQCHCGHIWNTFETIGRCPSCHYQHEYTQCVPHAGGCDKKSPHLDWYEGLDKIVEEFIEEVFAEEDVYHLKSKRLLP</sequence>
<protein>
    <submittedName>
        <fullName evidence="1">Uncharacterized protein</fullName>
    </submittedName>
</protein>
<evidence type="ECO:0000313" key="1">
    <source>
        <dbReference type="EMBL" id="RYU96715.1"/>
    </source>
</evidence>
<name>A0A4Q5M3I6_9BACT</name>
<proteinExistence type="predicted"/>
<accession>A0A4Q5M3I6</accession>
<gene>
    <name evidence="1" type="ORF">EWM59_06070</name>
</gene>
<dbReference type="RefSeq" id="WP_130020049.1">
    <property type="nucleotide sequence ID" value="NZ_SEWF01000006.1"/>
</dbReference>
<reference evidence="1 2" key="1">
    <citation type="submission" date="2019-02" db="EMBL/GenBank/DDBJ databases">
        <title>Bacterial novel species Emticicia sp. 17J42-9 isolated from soil.</title>
        <authorList>
            <person name="Jung H.-Y."/>
        </authorList>
    </citation>
    <scope>NUCLEOTIDE SEQUENCE [LARGE SCALE GENOMIC DNA]</scope>
    <source>
        <strain evidence="1 2">17J42-9</strain>
    </source>
</reference>
<dbReference type="AlphaFoldDB" id="A0A4Q5M3I6"/>
<evidence type="ECO:0000313" key="2">
    <source>
        <dbReference type="Proteomes" id="UP000293162"/>
    </source>
</evidence>
<dbReference type="EMBL" id="SEWF01000006">
    <property type="protein sequence ID" value="RYU96715.1"/>
    <property type="molecule type" value="Genomic_DNA"/>
</dbReference>
<dbReference type="Proteomes" id="UP000293162">
    <property type="component" value="Unassembled WGS sequence"/>
</dbReference>
<organism evidence="1 2">
    <name type="scientific">Emticicia agri</name>
    <dbReference type="NCBI Taxonomy" id="2492393"/>
    <lineage>
        <taxon>Bacteria</taxon>
        <taxon>Pseudomonadati</taxon>
        <taxon>Bacteroidota</taxon>
        <taxon>Cytophagia</taxon>
        <taxon>Cytophagales</taxon>
        <taxon>Leadbetterellaceae</taxon>
        <taxon>Emticicia</taxon>
    </lineage>
</organism>
<dbReference type="OrthoDB" id="129642at2"/>
<keyword evidence="2" id="KW-1185">Reference proteome</keyword>
<comment type="caution">
    <text evidence="1">The sequence shown here is derived from an EMBL/GenBank/DDBJ whole genome shotgun (WGS) entry which is preliminary data.</text>
</comment>